<name>A0A2P8E971_9ACTN</name>
<dbReference type="Pfam" id="PF01494">
    <property type="entry name" value="FAD_binding_3"/>
    <property type="match status" value="1"/>
</dbReference>
<evidence type="ECO:0000256" key="3">
    <source>
        <dbReference type="ARBA" id="ARBA00022827"/>
    </source>
</evidence>
<dbReference type="PRINTS" id="PR00420">
    <property type="entry name" value="RNGMNOXGNASE"/>
</dbReference>
<dbReference type="Gene3D" id="3.50.50.60">
    <property type="entry name" value="FAD/NAD(P)-binding domain"/>
    <property type="match status" value="2"/>
</dbReference>
<dbReference type="GO" id="GO:0016709">
    <property type="term" value="F:oxidoreductase activity, acting on paired donors, with incorporation or reduction of molecular oxygen, NAD(P)H as one donor, and incorporation of one atom of oxygen"/>
    <property type="evidence" value="ECO:0007669"/>
    <property type="project" value="UniProtKB-ARBA"/>
</dbReference>
<dbReference type="Pfam" id="PF21274">
    <property type="entry name" value="Rng_hyd_C"/>
    <property type="match status" value="1"/>
</dbReference>
<gene>
    <name evidence="6" type="ORF">CLV30_103142</name>
</gene>
<dbReference type="InterPro" id="IPR050641">
    <property type="entry name" value="RIFMO-like"/>
</dbReference>
<dbReference type="AlphaFoldDB" id="A0A2P8E971"/>
<dbReference type="OrthoDB" id="9803333at2"/>
<dbReference type="PANTHER" id="PTHR43004">
    <property type="entry name" value="TRK SYSTEM POTASSIUM UPTAKE PROTEIN"/>
    <property type="match status" value="1"/>
</dbReference>
<dbReference type="InterPro" id="IPR002938">
    <property type="entry name" value="FAD-bd"/>
</dbReference>
<dbReference type="GO" id="GO:0071949">
    <property type="term" value="F:FAD binding"/>
    <property type="evidence" value="ECO:0007669"/>
    <property type="project" value="InterPro"/>
</dbReference>
<evidence type="ECO:0000259" key="5">
    <source>
        <dbReference type="Pfam" id="PF01494"/>
    </source>
</evidence>
<dbReference type="PANTHER" id="PTHR43004:SF19">
    <property type="entry name" value="BINDING MONOOXYGENASE, PUTATIVE (JCVI)-RELATED"/>
    <property type="match status" value="1"/>
</dbReference>
<reference evidence="6 7" key="1">
    <citation type="submission" date="2018-03" db="EMBL/GenBank/DDBJ databases">
        <title>Genomic Encyclopedia of Archaeal and Bacterial Type Strains, Phase II (KMG-II): from individual species to whole genera.</title>
        <authorList>
            <person name="Goeker M."/>
        </authorList>
    </citation>
    <scope>NUCLEOTIDE SEQUENCE [LARGE SCALE GENOMIC DNA]</scope>
    <source>
        <strain evidence="6 7">DSM 45211</strain>
    </source>
</reference>
<keyword evidence="2" id="KW-0285">Flavoprotein</keyword>
<dbReference type="Gene3D" id="3.30.70.2450">
    <property type="match status" value="1"/>
</dbReference>
<feature type="region of interest" description="Disordered" evidence="4">
    <location>
        <begin position="467"/>
        <end position="503"/>
    </location>
</feature>
<dbReference type="Gene3D" id="3.40.30.120">
    <property type="match status" value="1"/>
</dbReference>
<dbReference type="SUPFAM" id="SSF51905">
    <property type="entry name" value="FAD/NAD(P)-binding domain"/>
    <property type="match status" value="1"/>
</dbReference>
<evidence type="ECO:0000313" key="6">
    <source>
        <dbReference type="EMBL" id="PSL05988.1"/>
    </source>
</evidence>
<dbReference type="InterPro" id="IPR036188">
    <property type="entry name" value="FAD/NAD-bd_sf"/>
</dbReference>
<comment type="caution">
    <text evidence="6">The sequence shown here is derived from an EMBL/GenBank/DDBJ whole genome shotgun (WGS) entry which is preliminary data.</text>
</comment>
<feature type="compositionally biased region" description="Basic and acidic residues" evidence="4">
    <location>
        <begin position="491"/>
        <end position="503"/>
    </location>
</feature>
<protein>
    <submittedName>
        <fullName evidence="6">Oxygenase</fullName>
    </submittedName>
</protein>
<evidence type="ECO:0000256" key="4">
    <source>
        <dbReference type="SAM" id="MobiDB-lite"/>
    </source>
</evidence>
<dbReference type="EMBL" id="PYGE01000003">
    <property type="protein sequence ID" value="PSL05988.1"/>
    <property type="molecule type" value="Genomic_DNA"/>
</dbReference>
<dbReference type="Proteomes" id="UP000243528">
    <property type="component" value="Unassembled WGS sequence"/>
</dbReference>
<accession>A0A2P8E971</accession>
<evidence type="ECO:0000256" key="2">
    <source>
        <dbReference type="ARBA" id="ARBA00022630"/>
    </source>
</evidence>
<sequence>MDTDVIVVGAGPVGLMLAGELRLGGARVTVLERLAAPTTESRASTLHARTMELFDQRGLLEVLGPVPGEPRGHFGGLALDLGGQPTRHPGQWKVPQARTERLLADWASGLGARIRREHDVRDIDESGSGVLVTAGTPDGTVRLSAGYVVGCDGDDSAVRVLAPFEFPGSPPTRELLRCDVSGVDVPDRRFERLDRGLAVAATRDGVTRLMVHEFGRRPVTRASAPDFAELVAAWKRVTGEDVGGGTPLWLSALDDESRLVTQYRNGRVLLAGDAAHRQLPVGGQAINLGIQDAVNLGWKLAAQVTGRAPPTLLDSYHDERHPEGRRTLDSIEAQASLLLGDHGVDAVRDVVAQLLELPAVAARLAERIGGLDVRYGTAEHALVGARMPHVDLDSGAGRSSTTVSLHDGHGVLLDLSGDPARHTELAGALGEVPGRVALVSARGEGTALPPGTRTVLVRPDGHVAWAAGRDGDPGPALRRWFGSDAAPGRQADGEHAGAPERHR</sequence>
<comment type="cofactor">
    <cofactor evidence="1">
        <name>FAD</name>
        <dbReference type="ChEBI" id="CHEBI:57692"/>
    </cofactor>
</comment>
<proteinExistence type="predicted"/>
<organism evidence="6 7">
    <name type="scientific">Haloactinopolyspora alba</name>
    <dbReference type="NCBI Taxonomy" id="648780"/>
    <lineage>
        <taxon>Bacteria</taxon>
        <taxon>Bacillati</taxon>
        <taxon>Actinomycetota</taxon>
        <taxon>Actinomycetes</taxon>
        <taxon>Jiangellales</taxon>
        <taxon>Jiangellaceae</taxon>
        <taxon>Haloactinopolyspora</taxon>
    </lineage>
</organism>
<dbReference type="RefSeq" id="WP_106536216.1">
    <property type="nucleotide sequence ID" value="NZ_ML142901.1"/>
</dbReference>
<keyword evidence="3" id="KW-0274">FAD</keyword>
<evidence type="ECO:0000256" key="1">
    <source>
        <dbReference type="ARBA" id="ARBA00001974"/>
    </source>
</evidence>
<evidence type="ECO:0000313" key="7">
    <source>
        <dbReference type="Proteomes" id="UP000243528"/>
    </source>
</evidence>
<keyword evidence="7" id="KW-1185">Reference proteome</keyword>
<feature type="domain" description="FAD-binding" evidence="5">
    <location>
        <begin position="2"/>
        <end position="329"/>
    </location>
</feature>